<dbReference type="STRING" id="3694.A0A2K1R5T8"/>
<dbReference type="InterPro" id="IPR035897">
    <property type="entry name" value="Toll_tir_struct_dom_sf"/>
</dbReference>
<evidence type="ECO:0000259" key="3">
    <source>
        <dbReference type="PROSITE" id="PS50104"/>
    </source>
</evidence>
<dbReference type="InParanoid" id="A0A2K1R5T8"/>
<sequence>MRNHHSFHVTMTSSSSSASSSSYSSSKPWIYDVFLSFRGEDARKNFTDHLYFALKDAGINTFRDDNGLRRGEDISTELLQAIQKSRISVIVFSRNYANSRWCLEELVKIMECRRSFRQLVFPIFYDVDPSDVRKQTGSFAEAFAGHEEMFVLQTDKGKVAT</sequence>
<gene>
    <name evidence="4" type="ORF">POPTR_T128100</name>
</gene>
<dbReference type="Gene3D" id="3.40.50.10140">
    <property type="entry name" value="Toll/interleukin-1 receptor homology (TIR) domain"/>
    <property type="match status" value="1"/>
</dbReference>
<accession>A0A2K1R5T8</accession>
<dbReference type="EMBL" id="KZ623466">
    <property type="protein sequence ID" value="PNS22644.1"/>
    <property type="molecule type" value="Genomic_DNA"/>
</dbReference>
<proteinExistence type="predicted"/>
<dbReference type="PROSITE" id="PS50104">
    <property type="entry name" value="TIR"/>
    <property type="match status" value="1"/>
</dbReference>
<reference evidence="4" key="2">
    <citation type="submission" date="2017-07" db="EMBL/GenBank/DDBJ databases">
        <title>WGS assembly of Populus trichocarpa.</title>
        <authorList>
            <person name="Tuskan G."/>
            <person name="Difazio S."/>
            <person name="Jansson S."/>
            <person name="Bohlmann J."/>
            <person name="Grigoriev I."/>
            <person name="Hellsten U."/>
            <person name="Putnam N."/>
            <person name="Ralph S."/>
            <person name="Rombauts S."/>
            <person name="Salamov A."/>
            <person name="Schein J."/>
            <person name="Sterck L."/>
            <person name="Aerts A."/>
            <person name="Bhalerao R."/>
            <person name="Bhalerao R."/>
            <person name="Blaudez D."/>
            <person name="Boerjan W."/>
            <person name="Brun A."/>
            <person name="Brunner A."/>
            <person name="Busov V."/>
            <person name="Campbell M."/>
            <person name="Carlson J."/>
            <person name="Chalot M."/>
            <person name="Chapman J."/>
            <person name="Chen G."/>
            <person name="Cooper D."/>
            <person name="Coutinho P."/>
            <person name="Couturier J."/>
            <person name="Covert S."/>
            <person name="Cronk Q."/>
            <person name="Cunningham R."/>
            <person name="Davis J."/>
            <person name="Degroeve S."/>
            <person name="Dejardin A."/>
            <person name="Depamphilis C."/>
            <person name="Detter J."/>
            <person name="Dirks B."/>
            <person name="Dubchak I."/>
            <person name="Duplessis S."/>
            <person name="Ehlting J."/>
            <person name="Ellis B."/>
            <person name="Gendler K."/>
            <person name="Goodstein D."/>
            <person name="Gribskov M."/>
            <person name="Grimwood J."/>
            <person name="Groover A."/>
            <person name="Gunter L."/>
            <person name="Hamberger B."/>
            <person name="Heinze B."/>
            <person name="Helariutta Y."/>
            <person name="Henrissat B."/>
            <person name="Holligan D."/>
            <person name="Holt R."/>
            <person name="Huang W."/>
            <person name="Islam-Faridi N."/>
            <person name="Jones S."/>
            <person name="Jones-Rhoades M."/>
            <person name="Jorgensen R."/>
            <person name="Joshi C."/>
            <person name="Kangasjarvi J."/>
            <person name="Karlsson J."/>
            <person name="Kelleher C."/>
            <person name="Kirkpatrick R."/>
            <person name="Kirst M."/>
            <person name="Kohler A."/>
            <person name="Kalluri U."/>
            <person name="Larimer F."/>
            <person name="Leebens-Mack J."/>
            <person name="Leple J."/>
            <person name="Locascio P."/>
            <person name="Lou Y."/>
            <person name="Lucas S."/>
            <person name="Martin F."/>
            <person name="Montanini B."/>
            <person name="Napoli C."/>
            <person name="Nelson D."/>
            <person name="Nelson C."/>
            <person name="Nieminen K."/>
            <person name="Nilsson O."/>
            <person name="Pereda V."/>
            <person name="Peter G."/>
            <person name="Philippe R."/>
            <person name="Pilate G."/>
            <person name="Poliakov A."/>
            <person name="Razumovskaya J."/>
            <person name="Richardson P."/>
            <person name="Rinaldi C."/>
            <person name="Ritland K."/>
            <person name="Rouze P."/>
            <person name="Ryaboy D."/>
            <person name="Schmutz J."/>
            <person name="Schrader J."/>
            <person name="Segerman B."/>
            <person name="Shin H."/>
            <person name="Siddiqui A."/>
            <person name="Sterky F."/>
            <person name="Terry A."/>
            <person name="Tsai C."/>
            <person name="Uberbacher E."/>
            <person name="Unneberg P."/>
            <person name="Vahala J."/>
            <person name="Wall K."/>
            <person name="Wessler S."/>
            <person name="Yang G."/>
            <person name="Yin T."/>
            <person name="Douglas C."/>
            <person name="Marra M."/>
            <person name="Sandberg G."/>
            <person name="Van De Peer Y."/>
            <person name="Rokhsar D."/>
        </authorList>
    </citation>
    <scope>NUCLEOTIDE SEQUENCE</scope>
    <source>
        <strain evidence="4">Nisqually-1</strain>
    </source>
</reference>
<name>A0A2K1R5T8_POPTR</name>
<evidence type="ECO:0000313" key="4">
    <source>
        <dbReference type="EMBL" id="PNS22644.1"/>
    </source>
</evidence>
<dbReference type="AlphaFoldDB" id="A0A2K1R5T8"/>
<dbReference type="SMART" id="SM00255">
    <property type="entry name" value="TIR"/>
    <property type="match status" value="1"/>
</dbReference>
<protein>
    <recommendedName>
        <fullName evidence="3">TIR domain-containing protein</fullName>
    </recommendedName>
</protein>
<evidence type="ECO:0000256" key="2">
    <source>
        <dbReference type="SAM" id="MobiDB-lite"/>
    </source>
</evidence>
<feature type="region of interest" description="Disordered" evidence="2">
    <location>
        <begin position="1"/>
        <end position="25"/>
    </location>
</feature>
<organism evidence="4">
    <name type="scientific">Populus trichocarpa</name>
    <name type="common">Western balsam poplar</name>
    <name type="synonym">Populus balsamifera subsp. trichocarpa</name>
    <dbReference type="NCBI Taxonomy" id="3694"/>
    <lineage>
        <taxon>Eukaryota</taxon>
        <taxon>Viridiplantae</taxon>
        <taxon>Streptophyta</taxon>
        <taxon>Embryophyta</taxon>
        <taxon>Tracheophyta</taxon>
        <taxon>Spermatophyta</taxon>
        <taxon>Magnoliopsida</taxon>
        <taxon>eudicotyledons</taxon>
        <taxon>Gunneridae</taxon>
        <taxon>Pentapetalae</taxon>
        <taxon>rosids</taxon>
        <taxon>fabids</taxon>
        <taxon>Malpighiales</taxon>
        <taxon>Salicaceae</taxon>
        <taxon>Saliceae</taxon>
        <taxon>Populus</taxon>
    </lineage>
</organism>
<dbReference type="SUPFAM" id="SSF52200">
    <property type="entry name" value="Toll/Interleukin receptor TIR domain"/>
    <property type="match status" value="1"/>
</dbReference>
<reference evidence="4" key="1">
    <citation type="journal article" date="2006" name="Science">
        <title>The genome of black cottonwood, Populus trichocarpa (Torr. &amp; Gray).</title>
        <authorList>
            <person name="Tuskan G.A."/>
            <person name="Difazio S."/>
            <person name="Jansson S."/>
            <person name="Bohlmann J."/>
            <person name="Grigoriev I."/>
            <person name="Hellsten U."/>
            <person name="Putnam N."/>
            <person name="Ralph S."/>
            <person name="Rombauts S."/>
            <person name="Salamov A."/>
            <person name="Schein J."/>
            <person name="Sterck L."/>
            <person name="Aerts A."/>
            <person name="Bhalerao R.R."/>
            <person name="Bhalerao R.P."/>
            <person name="Blaudez D."/>
            <person name="Boerjan W."/>
            <person name="Brun A."/>
            <person name="Brunner A."/>
            <person name="Busov V."/>
            <person name="Campbell M."/>
            <person name="Carlson J."/>
            <person name="Chalot M."/>
            <person name="Chapman J."/>
            <person name="Chen G.L."/>
            <person name="Cooper D."/>
            <person name="Coutinho P.M."/>
            <person name="Couturier J."/>
            <person name="Covert S."/>
            <person name="Cronk Q."/>
            <person name="Cunningham R."/>
            <person name="Davis J."/>
            <person name="Degroeve S."/>
            <person name="Dejardin A."/>
            <person name="Depamphilis C."/>
            <person name="Detter J."/>
            <person name="Dirks B."/>
            <person name="Dubchak I."/>
            <person name="Duplessis S."/>
            <person name="Ehlting J."/>
            <person name="Ellis B."/>
            <person name="Gendler K."/>
            <person name="Goodstein D."/>
            <person name="Gribskov M."/>
            <person name="Grimwood J."/>
            <person name="Groover A."/>
            <person name="Gunter L."/>
            <person name="Hamberger B."/>
            <person name="Heinze B."/>
            <person name="Helariutta Y."/>
            <person name="Henrissat B."/>
            <person name="Holligan D."/>
            <person name="Holt R."/>
            <person name="Huang W."/>
            <person name="Islam-Faridi N."/>
            <person name="Jones S."/>
            <person name="Jones-Rhoades M."/>
            <person name="Jorgensen R."/>
            <person name="Joshi C."/>
            <person name="Kangasjarvi J."/>
            <person name="Karlsson J."/>
            <person name="Kelleher C."/>
            <person name="Kirkpatrick R."/>
            <person name="Kirst M."/>
            <person name="Kohler A."/>
            <person name="Kalluri U."/>
            <person name="Larimer F."/>
            <person name="Leebens-Mack J."/>
            <person name="Leple J.C."/>
            <person name="Locascio P."/>
            <person name="Lou Y."/>
            <person name="Lucas S."/>
            <person name="Martin F."/>
            <person name="Montanini B."/>
            <person name="Napoli C."/>
            <person name="Nelson D.R."/>
            <person name="Nelson C."/>
            <person name="Nieminen K."/>
            <person name="Nilsson O."/>
            <person name="Pereda V."/>
            <person name="Peter G."/>
            <person name="Philippe R."/>
            <person name="Pilate G."/>
            <person name="Poliakov A."/>
            <person name="Razumovskaya J."/>
            <person name="Richardson P."/>
            <person name="Rinaldi C."/>
            <person name="Ritland K."/>
            <person name="Rouze P."/>
            <person name="Ryaboy D."/>
            <person name="Schmutz J."/>
            <person name="Schrader J."/>
            <person name="Segerman B."/>
            <person name="Shin H."/>
            <person name="Siddiqui A."/>
            <person name="Sterky F."/>
            <person name="Terry A."/>
            <person name="Tsai C.J."/>
            <person name="Uberbacher E."/>
            <person name="Unneberg P."/>
            <person name="Vahala J."/>
            <person name="Wall K."/>
            <person name="Wessler S."/>
            <person name="Yang G."/>
            <person name="Yin T."/>
            <person name="Douglas C."/>
            <person name="Marra M."/>
            <person name="Sandberg G."/>
            <person name="Van de Peer Y."/>
            <person name="Rokhsar D."/>
        </authorList>
    </citation>
    <scope>NUCLEOTIDE SEQUENCE [LARGE SCALE GENOMIC DNA]</scope>
    <source>
        <strain evidence="4">Nisqually-1</strain>
    </source>
</reference>
<dbReference type="PANTHER" id="PTHR32009">
    <property type="entry name" value="TMV RESISTANCE PROTEIN N-LIKE"/>
    <property type="match status" value="1"/>
</dbReference>
<dbReference type="GO" id="GO:0007165">
    <property type="term" value="P:signal transduction"/>
    <property type="evidence" value="ECO:0000318"/>
    <property type="project" value="GO_Central"/>
</dbReference>
<evidence type="ECO:0000256" key="1">
    <source>
        <dbReference type="ARBA" id="ARBA00023027"/>
    </source>
</evidence>
<dbReference type="InterPro" id="IPR000157">
    <property type="entry name" value="TIR_dom"/>
</dbReference>
<feature type="domain" description="TIR" evidence="3">
    <location>
        <begin position="29"/>
        <end position="161"/>
    </location>
</feature>
<dbReference type="FunFam" id="3.40.50.10140:FF:000007">
    <property type="entry name" value="Disease resistance protein (TIR-NBS-LRR class)"/>
    <property type="match status" value="1"/>
</dbReference>
<keyword evidence="1" id="KW-0520">NAD</keyword>
<feature type="compositionally biased region" description="Low complexity" evidence="2">
    <location>
        <begin position="13"/>
        <end position="25"/>
    </location>
</feature>
<dbReference type="GO" id="GO:0005634">
    <property type="term" value="C:nucleus"/>
    <property type="evidence" value="ECO:0000318"/>
    <property type="project" value="GO_Central"/>
</dbReference>
<dbReference type="PANTHER" id="PTHR32009:SF160">
    <property type="entry name" value="DISEASE RESISTANCE PROTEIN (TIR-NBS-LRR CLASS)"/>
    <property type="match status" value="1"/>
</dbReference>
<dbReference type="Pfam" id="PF01582">
    <property type="entry name" value="TIR"/>
    <property type="match status" value="1"/>
</dbReference>